<keyword evidence="3" id="KW-1185">Reference proteome</keyword>
<gene>
    <name evidence="2" type="ORF">VDBG_03013</name>
</gene>
<proteinExistence type="predicted"/>
<dbReference type="KEGG" id="val:VDBG_03013"/>
<name>C9SCT9_VERA1</name>
<protein>
    <submittedName>
        <fullName evidence="2">Predicted protein</fullName>
    </submittedName>
</protein>
<dbReference type="AlphaFoldDB" id="C9SCT9"/>
<dbReference type="HOGENOM" id="CLU_1897787_0_0_1"/>
<feature type="region of interest" description="Disordered" evidence="1">
    <location>
        <begin position="1"/>
        <end position="60"/>
    </location>
</feature>
<feature type="compositionally biased region" description="Basic and acidic residues" evidence="1">
    <location>
        <begin position="37"/>
        <end position="52"/>
    </location>
</feature>
<reference evidence="3" key="1">
    <citation type="journal article" date="2011" name="PLoS Pathog.">
        <title>Comparative genomics yields insights into niche adaptation of plant vascular wilt pathogens.</title>
        <authorList>
            <person name="Klosterman S.J."/>
            <person name="Subbarao K.V."/>
            <person name="Kang S."/>
            <person name="Veronese P."/>
            <person name="Gold S.E."/>
            <person name="Thomma B.P.H.J."/>
            <person name="Chen Z."/>
            <person name="Henrissat B."/>
            <person name="Lee Y.-H."/>
            <person name="Park J."/>
            <person name="Garcia-Pedrajas M.D."/>
            <person name="Barbara D.J."/>
            <person name="Anchieta A."/>
            <person name="de Jonge R."/>
            <person name="Santhanam P."/>
            <person name="Maruthachalam K."/>
            <person name="Atallah Z."/>
            <person name="Amyotte S.G."/>
            <person name="Paz Z."/>
            <person name="Inderbitzin P."/>
            <person name="Hayes R.J."/>
            <person name="Heiman D.I."/>
            <person name="Young S."/>
            <person name="Zeng Q."/>
            <person name="Engels R."/>
            <person name="Galagan J."/>
            <person name="Cuomo C.A."/>
            <person name="Dobinson K.F."/>
            <person name="Ma L.-J."/>
        </authorList>
    </citation>
    <scope>NUCLEOTIDE SEQUENCE [LARGE SCALE GENOMIC DNA]</scope>
    <source>
        <strain evidence="3">VaMs.102 / ATCC MYA-4576 / FGSC 10136</strain>
    </source>
</reference>
<accession>C9SCT9</accession>
<evidence type="ECO:0000313" key="3">
    <source>
        <dbReference type="Proteomes" id="UP000008698"/>
    </source>
</evidence>
<evidence type="ECO:0000256" key="1">
    <source>
        <dbReference type="SAM" id="MobiDB-lite"/>
    </source>
</evidence>
<dbReference type="RefSeq" id="XP_003006874.1">
    <property type="nucleotide sequence ID" value="XM_003006828.1"/>
</dbReference>
<sequence>MPSADQRKASAPGLYRGQYSKYKVTRGRQRAGSRPVRPAEESHRHGSDHPDGVDDNVGRAVAQRWRGREAQAPGWIMVMMVVCQAWITANGRAWLLDGGENLSTGGLKRKNRPLEEFGSLVPWMLGWACSPAVR</sequence>
<evidence type="ECO:0000313" key="2">
    <source>
        <dbReference type="EMBL" id="EEY16904.1"/>
    </source>
</evidence>
<organism evidence="3">
    <name type="scientific">Verticillium alfalfae (strain VaMs.102 / ATCC MYA-4576 / FGSC 10136)</name>
    <name type="common">Verticillium wilt of alfalfa</name>
    <name type="synonym">Verticillium albo-atrum</name>
    <dbReference type="NCBI Taxonomy" id="526221"/>
    <lineage>
        <taxon>Eukaryota</taxon>
        <taxon>Fungi</taxon>
        <taxon>Dikarya</taxon>
        <taxon>Ascomycota</taxon>
        <taxon>Pezizomycotina</taxon>
        <taxon>Sordariomycetes</taxon>
        <taxon>Hypocreomycetidae</taxon>
        <taxon>Glomerellales</taxon>
        <taxon>Plectosphaerellaceae</taxon>
        <taxon>Verticillium</taxon>
    </lineage>
</organism>
<dbReference type="EMBL" id="DS985216">
    <property type="protein sequence ID" value="EEY16904.1"/>
    <property type="molecule type" value="Genomic_DNA"/>
</dbReference>
<dbReference type="GeneID" id="9533023"/>
<dbReference type="Proteomes" id="UP000008698">
    <property type="component" value="Unassembled WGS sequence"/>
</dbReference>